<proteinExistence type="predicted"/>
<keyword evidence="3" id="KW-1185">Reference proteome</keyword>
<feature type="transmembrane region" description="Helical" evidence="1">
    <location>
        <begin position="76"/>
        <end position="95"/>
    </location>
</feature>
<keyword evidence="1" id="KW-0472">Membrane</keyword>
<gene>
    <name evidence="2" type="ORF">MF672_000975</name>
</gene>
<comment type="caution">
    <text evidence="2">The sequence shown here is derived from an EMBL/GenBank/DDBJ whole genome shotgun (WGS) entry which is preliminary data.</text>
</comment>
<keyword evidence="1" id="KW-1133">Transmembrane helix</keyword>
<evidence type="ECO:0000256" key="1">
    <source>
        <dbReference type="SAM" id="Phobius"/>
    </source>
</evidence>
<dbReference type="EMBL" id="JAKRKC020000001">
    <property type="protein sequence ID" value="MCK2212378.1"/>
    <property type="molecule type" value="Genomic_DNA"/>
</dbReference>
<evidence type="ECO:0000313" key="3">
    <source>
        <dbReference type="Proteomes" id="UP001317259"/>
    </source>
</evidence>
<organism evidence="2 3">
    <name type="scientific">Actinomadura luzonensis</name>
    <dbReference type="NCBI Taxonomy" id="2805427"/>
    <lineage>
        <taxon>Bacteria</taxon>
        <taxon>Bacillati</taxon>
        <taxon>Actinomycetota</taxon>
        <taxon>Actinomycetes</taxon>
        <taxon>Streptosporangiales</taxon>
        <taxon>Thermomonosporaceae</taxon>
        <taxon>Actinomadura</taxon>
    </lineage>
</organism>
<evidence type="ECO:0008006" key="4">
    <source>
        <dbReference type="Google" id="ProtNLM"/>
    </source>
</evidence>
<keyword evidence="1" id="KW-0812">Transmembrane</keyword>
<dbReference type="Proteomes" id="UP001317259">
    <property type="component" value="Unassembled WGS sequence"/>
</dbReference>
<protein>
    <recommendedName>
        <fullName evidence="4">DUF3040 domain-containing protein</fullName>
    </recommendedName>
</protein>
<accession>A0ABT0FJ78</accession>
<name>A0ABT0FJ78_9ACTN</name>
<evidence type="ECO:0000313" key="2">
    <source>
        <dbReference type="EMBL" id="MCK2212378.1"/>
    </source>
</evidence>
<feature type="transmembrane region" description="Helical" evidence="1">
    <location>
        <begin position="49"/>
        <end position="70"/>
    </location>
</feature>
<reference evidence="2 3" key="1">
    <citation type="submission" date="2022-04" db="EMBL/GenBank/DDBJ databases">
        <title>Genome draft of Actinomadura sp. ATCC 31491.</title>
        <authorList>
            <person name="Shi X."/>
            <person name="Du Y."/>
        </authorList>
    </citation>
    <scope>NUCLEOTIDE SEQUENCE [LARGE SCALE GENOMIC DNA]</scope>
    <source>
        <strain evidence="2 3">ATCC 31491</strain>
    </source>
</reference>
<dbReference type="RefSeq" id="WP_242377134.1">
    <property type="nucleotide sequence ID" value="NZ_JAKRKC020000001.1"/>
</dbReference>
<sequence>MLTEEVKELVAGKIDVDRYLEEANLHARERAEREIDASYTRHVAPVTRWLAYFLIMTAFLYSMMGTYFLIEGPVALGLVAIITALPFAGGVWLSGRRR</sequence>